<evidence type="ECO:0000313" key="6">
    <source>
        <dbReference type="Proteomes" id="UP000304864"/>
    </source>
</evidence>
<protein>
    <recommendedName>
        <fullName evidence="4">SsuA/THI5-like domain-containing protein</fullName>
    </recommendedName>
</protein>
<comment type="subcellular location">
    <subcellularLocation>
        <location evidence="1">Periplasm</location>
    </subcellularLocation>
</comment>
<dbReference type="EMBL" id="CP040602">
    <property type="protein sequence ID" value="QCU89873.1"/>
    <property type="molecule type" value="Genomic_DNA"/>
</dbReference>
<keyword evidence="3" id="KW-0732">Signal</keyword>
<dbReference type="GO" id="GO:0042597">
    <property type="term" value="C:periplasmic space"/>
    <property type="evidence" value="ECO:0007669"/>
    <property type="project" value="UniProtKB-SubCell"/>
</dbReference>
<sequence length="346" mass="39383">MNNGCKLEWGDDALLNFETYLIDLSSNFLCYSLSKRVFWTEILFLLAGLKVVDVFKKLAIFLSLLFSLTGCSQNEYSQLKISATTWVGYSPLFYAKEKGWLDDLNIKLLHVVSLSENMYLFEAGNADAYVGTQYEYSLLIEKDPSLMPVMLFDRSYGGDIILSNVSLAELQNTSETIDAYLEMDSINSTLLKDFIPHYGLEGKKIQYINRDQATLSSLKAGELSRPSLLVTYTPYDIQLEKQGFAEVASTKDGLNLLVVDALFTRESSLNKHRKQFEELKKLVNKATEALKQNPQEFYTTIKPYMLELSYEEFVQSLDSIVWINSGISPELEERIQELGFPIRGLI</sequence>
<dbReference type="Pfam" id="PF09084">
    <property type="entry name" value="NMT1"/>
    <property type="match status" value="1"/>
</dbReference>
<name>A0A4V1HHQ8_9GAMM</name>
<dbReference type="Proteomes" id="UP000304864">
    <property type="component" value="Chromosome"/>
</dbReference>
<reference evidence="5 6" key="1">
    <citation type="submission" date="2019-05" db="EMBL/GenBank/DDBJ databases">
        <title>Thiomicrorhabdus sediminis sp. nov, a novel sulfur-oxidizing bacterium isolated from coastal sediment.</title>
        <authorList>
            <person name="Liu X."/>
        </authorList>
    </citation>
    <scope>NUCLEOTIDE SEQUENCE [LARGE SCALE GENOMIC DNA]</scope>
    <source>
        <strain evidence="5 6">G1</strain>
    </source>
</reference>
<dbReference type="OrthoDB" id="5292144at2"/>
<evidence type="ECO:0000259" key="4">
    <source>
        <dbReference type="Pfam" id="PF09084"/>
    </source>
</evidence>
<feature type="domain" description="SsuA/THI5-like" evidence="4">
    <location>
        <begin position="90"/>
        <end position="296"/>
    </location>
</feature>
<evidence type="ECO:0000256" key="3">
    <source>
        <dbReference type="ARBA" id="ARBA00022729"/>
    </source>
</evidence>
<keyword evidence="6" id="KW-1185">Reference proteome</keyword>
<dbReference type="SUPFAM" id="SSF53850">
    <property type="entry name" value="Periplasmic binding protein-like II"/>
    <property type="match status" value="1"/>
</dbReference>
<dbReference type="PANTHER" id="PTHR30024:SF47">
    <property type="entry name" value="TAURINE-BINDING PERIPLASMIC PROTEIN"/>
    <property type="match status" value="1"/>
</dbReference>
<evidence type="ECO:0000256" key="1">
    <source>
        <dbReference type="ARBA" id="ARBA00004418"/>
    </source>
</evidence>
<dbReference type="PANTHER" id="PTHR30024">
    <property type="entry name" value="ALIPHATIC SULFONATES-BINDING PROTEIN-RELATED"/>
    <property type="match status" value="1"/>
</dbReference>
<dbReference type="KEGG" id="thig:FE785_04070"/>
<comment type="similarity">
    <text evidence="2">Belongs to the bacterial solute-binding protein SsuA/TauA family.</text>
</comment>
<dbReference type="InterPro" id="IPR015168">
    <property type="entry name" value="SsuA/THI5"/>
</dbReference>
<accession>A0A4V1HHQ8</accession>
<dbReference type="Gene3D" id="3.40.190.10">
    <property type="entry name" value="Periplasmic binding protein-like II"/>
    <property type="match status" value="1"/>
</dbReference>
<organism evidence="5 6">
    <name type="scientific">Thiomicrorhabdus sediminis</name>
    <dbReference type="NCBI Taxonomy" id="2580412"/>
    <lineage>
        <taxon>Bacteria</taxon>
        <taxon>Pseudomonadati</taxon>
        <taxon>Pseudomonadota</taxon>
        <taxon>Gammaproteobacteria</taxon>
        <taxon>Thiotrichales</taxon>
        <taxon>Piscirickettsiaceae</taxon>
        <taxon>Thiomicrorhabdus</taxon>
    </lineage>
</organism>
<dbReference type="AlphaFoldDB" id="A0A4V1HHQ8"/>
<evidence type="ECO:0000256" key="2">
    <source>
        <dbReference type="ARBA" id="ARBA00010742"/>
    </source>
</evidence>
<gene>
    <name evidence="5" type="ORF">FE785_04070</name>
</gene>
<proteinExistence type="inferred from homology"/>
<evidence type="ECO:0000313" key="5">
    <source>
        <dbReference type="EMBL" id="QCU89873.1"/>
    </source>
</evidence>